<dbReference type="RefSeq" id="WP_169247370.1">
    <property type="nucleotide sequence ID" value="NZ_SPMZ01000008.1"/>
</dbReference>
<reference evidence="1 2" key="1">
    <citation type="submission" date="2019-03" db="EMBL/GenBank/DDBJ databases">
        <title>Metabolic reconstructions from genomes of highly enriched 'Candidatus Accumulibacter' and 'Candidatus Competibacter' bioreactor populations.</title>
        <authorList>
            <person name="Annavajhala M.K."/>
            <person name="Welles L."/>
            <person name="Abbas B."/>
            <person name="Sorokin D."/>
            <person name="Park H."/>
            <person name="Van Loosdrecht M."/>
            <person name="Chandran K."/>
        </authorList>
    </citation>
    <scope>NUCLEOTIDE SEQUENCE [LARGE SCALE GENOMIC DNA]</scope>
    <source>
        <strain evidence="1 2">SBR_G</strain>
    </source>
</reference>
<protein>
    <submittedName>
        <fullName evidence="1">Uncharacterized protein</fullName>
    </submittedName>
</protein>
<name>A0ABX1TFH4_9GAMM</name>
<evidence type="ECO:0000313" key="1">
    <source>
        <dbReference type="EMBL" id="NMQ18112.1"/>
    </source>
</evidence>
<dbReference type="Proteomes" id="UP000760480">
    <property type="component" value="Unassembled WGS sequence"/>
</dbReference>
<evidence type="ECO:0000313" key="2">
    <source>
        <dbReference type="Proteomes" id="UP000760480"/>
    </source>
</evidence>
<accession>A0ABX1TFH4</accession>
<organism evidence="1 2">
    <name type="scientific">Candidatus Competibacter phosphatis</name>
    <dbReference type="NCBI Taxonomy" id="221280"/>
    <lineage>
        <taxon>Bacteria</taxon>
        <taxon>Pseudomonadati</taxon>
        <taxon>Pseudomonadota</taxon>
        <taxon>Gammaproteobacteria</taxon>
        <taxon>Candidatus Competibacteraceae</taxon>
        <taxon>Candidatus Competibacter</taxon>
    </lineage>
</organism>
<proteinExistence type="predicted"/>
<keyword evidence="2" id="KW-1185">Reference proteome</keyword>
<sequence length="73" mass="8371">MHADFALSTRQGSRGHPVADYRAVDFLRQEIAFFEARLHEMGDAGDCAYERALSRAYETLLRERRGQLTQLQA</sequence>
<comment type="caution">
    <text evidence="1">The sequence shown here is derived from an EMBL/GenBank/DDBJ whole genome shotgun (WGS) entry which is preliminary data.</text>
</comment>
<gene>
    <name evidence="1" type="ORF">E4P82_02215</name>
</gene>
<dbReference type="EMBL" id="SPMZ01000008">
    <property type="protein sequence ID" value="NMQ18112.1"/>
    <property type="molecule type" value="Genomic_DNA"/>
</dbReference>